<accession>X6NJS0</accession>
<keyword evidence="2" id="KW-1185">Reference proteome</keyword>
<organism evidence="1 2">
    <name type="scientific">Reticulomyxa filosa</name>
    <dbReference type="NCBI Taxonomy" id="46433"/>
    <lineage>
        <taxon>Eukaryota</taxon>
        <taxon>Sar</taxon>
        <taxon>Rhizaria</taxon>
        <taxon>Retaria</taxon>
        <taxon>Foraminifera</taxon>
        <taxon>Monothalamids</taxon>
        <taxon>Reticulomyxidae</taxon>
        <taxon>Reticulomyxa</taxon>
    </lineage>
</organism>
<reference evidence="1 2" key="1">
    <citation type="journal article" date="2013" name="Curr. Biol.">
        <title>The Genome of the Foraminiferan Reticulomyxa filosa.</title>
        <authorList>
            <person name="Glockner G."/>
            <person name="Hulsmann N."/>
            <person name="Schleicher M."/>
            <person name="Noegel A.A."/>
            <person name="Eichinger L."/>
            <person name="Gallinger C."/>
            <person name="Pawlowski J."/>
            <person name="Sierra R."/>
            <person name="Euteneuer U."/>
            <person name="Pillet L."/>
            <person name="Moustafa A."/>
            <person name="Platzer M."/>
            <person name="Groth M."/>
            <person name="Szafranski K."/>
            <person name="Schliwa M."/>
        </authorList>
    </citation>
    <scope>NUCLEOTIDE SEQUENCE [LARGE SCALE GENOMIC DNA]</scope>
</reference>
<evidence type="ECO:0000313" key="2">
    <source>
        <dbReference type="Proteomes" id="UP000023152"/>
    </source>
</evidence>
<protein>
    <submittedName>
        <fullName evidence="1">Uncharacterized protein</fullName>
    </submittedName>
</protein>
<sequence>MLLDLTMEHLKQQVLQITQRTHASIIIMDGDGSYIETDESVIRVFKKDPVHLSIKFGSEDIQKSKMKKNEIAEALDFKKHWSAHWRKANAEAAKRVERMIKNKEEGLIIVAYNPAKWKHKNDGLGPIVNLVKNSKGNSKPFEGCYMYEIKRRVIVLKQVHIDGNVYAVDCELRCEGSVNITTQLFATKNAIINEQLKHFISPIFGIQKYITIFHYNFKPLKMKEKDPLN</sequence>
<dbReference type="Proteomes" id="UP000023152">
    <property type="component" value="Unassembled WGS sequence"/>
</dbReference>
<dbReference type="AlphaFoldDB" id="X6NJS0"/>
<dbReference type="EMBL" id="ASPP01008000">
    <property type="protein sequence ID" value="ETO26231.1"/>
    <property type="molecule type" value="Genomic_DNA"/>
</dbReference>
<evidence type="ECO:0000313" key="1">
    <source>
        <dbReference type="EMBL" id="ETO26231.1"/>
    </source>
</evidence>
<comment type="caution">
    <text evidence="1">The sequence shown here is derived from an EMBL/GenBank/DDBJ whole genome shotgun (WGS) entry which is preliminary data.</text>
</comment>
<proteinExistence type="predicted"/>
<gene>
    <name evidence="1" type="ORF">RFI_10906</name>
</gene>
<name>X6NJS0_RETFI</name>